<dbReference type="Proteomes" id="UP000024635">
    <property type="component" value="Unassembled WGS sequence"/>
</dbReference>
<comment type="caution">
    <text evidence="1">The sequence shown here is derived from an EMBL/GenBank/DDBJ whole genome shotgun (WGS) entry which is preliminary data.</text>
</comment>
<dbReference type="AlphaFoldDB" id="A0A016SRU8"/>
<proteinExistence type="predicted"/>
<reference evidence="2" key="1">
    <citation type="journal article" date="2015" name="Nat. Genet.">
        <title>The genome and transcriptome of the zoonotic hookworm Ancylostoma ceylanicum identify infection-specific gene families.</title>
        <authorList>
            <person name="Schwarz E.M."/>
            <person name="Hu Y."/>
            <person name="Antoshechkin I."/>
            <person name="Miller M.M."/>
            <person name="Sternberg P.W."/>
            <person name="Aroian R.V."/>
        </authorList>
    </citation>
    <scope>NUCLEOTIDE SEQUENCE</scope>
    <source>
        <strain evidence="2">HY135</strain>
    </source>
</reference>
<dbReference type="EMBL" id="JARK01001520">
    <property type="protein sequence ID" value="EYB93295.1"/>
    <property type="molecule type" value="Genomic_DNA"/>
</dbReference>
<organism evidence="1 2">
    <name type="scientific">Ancylostoma ceylanicum</name>
    <dbReference type="NCBI Taxonomy" id="53326"/>
    <lineage>
        <taxon>Eukaryota</taxon>
        <taxon>Metazoa</taxon>
        <taxon>Ecdysozoa</taxon>
        <taxon>Nematoda</taxon>
        <taxon>Chromadorea</taxon>
        <taxon>Rhabditida</taxon>
        <taxon>Rhabditina</taxon>
        <taxon>Rhabditomorpha</taxon>
        <taxon>Strongyloidea</taxon>
        <taxon>Ancylostomatidae</taxon>
        <taxon>Ancylostomatinae</taxon>
        <taxon>Ancylostoma</taxon>
    </lineage>
</organism>
<protein>
    <submittedName>
        <fullName evidence="1">Uncharacterized protein</fullName>
    </submittedName>
</protein>
<accession>A0A016SRU8</accession>
<evidence type="ECO:0000313" key="2">
    <source>
        <dbReference type="Proteomes" id="UP000024635"/>
    </source>
</evidence>
<sequence>MVDMPNINHGMTLSSLLLYSVPYVNNAAVVLSSMFRDGSTGLKDFRILLKEWKDGFFDILRFHVRGRFDWPDRNKVISGLKFRVHGRDRQAGNFVLWNPRGRRLRFRAEMGFYSLSPS</sequence>
<gene>
    <name evidence="1" type="primary">Acey_s0184.g995</name>
    <name evidence="1" type="ORF">Y032_0184g995</name>
</gene>
<name>A0A016SRU8_9BILA</name>
<evidence type="ECO:0000313" key="1">
    <source>
        <dbReference type="EMBL" id="EYB93295.1"/>
    </source>
</evidence>
<keyword evidence="2" id="KW-1185">Reference proteome</keyword>